<dbReference type="PANTHER" id="PTHR42678">
    <property type="entry name" value="AMIDASE"/>
    <property type="match status" value="1"/>
</dbReference>
<dbReference type="InterPro" id="IPR036928">
    <property type="entry name" value="AS_sf"/>
</dbReference>
<evidence type="ECO:0000259" key="1">
    <source>
        <dbReference type="Pfam" id="PF01425"/>
    </source>
</evidence>
<gene>
    <name evidence="2" type="ORF">B0T14DRAFT_518243</name>
</gene>
<dbReference type="InterPro" id="IPR023631">
    <property type="entry name" value="Amidase_dom"/>
</dbReference>
<name>A0AA40BYX5_9PEZI</name>
<dbReference type="Pfam" id="PF01425">
    <property type="entry name" value="Amidase"/>
    <property type="match status" value="1"/>
</dbReference>
<comment type="caution">
    <text evidence="2">The sequence shown here is derived from an EMBL/GenBank/DDBJ whole genome shotgun (WGS) entry which is preliminary data.</text>
</comment>
<accession>A0AA40BYX5</accession>
<sequence>MAWSVFYKSSLPNPILNGKTIQKVSDRKMIPSLLNITIEQVSQGLDDGTFTVTDLVRGYIRRIEEVNDILHAVIQINPSAESAAVSLDKELKRYGRRGPLHGVPILLKDNIVSLEGFSATSGSYLLLGTRSPRESPVVIRLKKAGAVILGSANLSEWTNFRTGSPNWGWSPRGGQTYGAYFDMMGPSGSSSGSAVATDVGLCVVAIGTETRGSLISPAEVNNVVAIKPTVGLVSGDSLIPVSSRQDTVGPMARCVKDAALILQVITGKEGDDTTTAESSLPDYVTSCRPLERGSLRLGVSRYGFESLLPVVQRSFDEVVKSLIERGIDVVDIEYEGTDLYRSLTFEQHLCTMITEFRESITSYLIGLTENPNGLRSLEDLIKATKEDPREGAPAKDVKMWQLALKSNPNSKEYKEGRQRGEYFGGLGGIGGAMGKYRLDAIISPAGAKISNHFAAAGGLPSLSVPLGFMPDDTPVVWAENKDMIIQAPNRPYGINVVGKAYSEEILIKVALEIEGITRCRERARHHILPSVDLVDIIREREMRFKDGS</sequence>
<dbReference type="Gene3D" id="3.90.1300.10">
    <property type="entry name" value="Amidase signature (AS) domain"/>
    <property type="match status" value="1"/>
</dbReference>
<dbReference type="AlphaFoldDB" id="A0AA40BYX5"/>
<reference evidence="2" key="1">
    <citation type="submission" date="2023-06" db="EMBL/GenBank/DDBJ databases">
        <title>Genome-scale phylogeny and comparative genomics of the fungal order Sordariales.</title>
        <authorList>
            <consortium name="Lawrence Berkeley National Laboratory"/>
            <person name="Hensen N."/>
            <person name="Bonometti L."/>
            <person name="Westerberg I."/>
            <person name="Brannstrom I.O."/>
            <person name="Guillou S."/>
            <person name="Cros-Aarteil S."/>
            <person name="Calhoun S."/>
            <person name="Haridas S."/>
            <person name="Kuo A."/>
            <person name="Mondo S."/>
            <person name="Pangilinan J."/>
            <person name="Riley R."/>
            <person name="Labutti K."/>
            <person name="Andreopoulos B."/>
            <person name="Lipzen A."/>
            <person name="Chen C."/>
            <person name="Yanf M."/>
            <person name="Daum C."/>
            <person name="Ng V."/>
            <person name="Clum A."/>
            <person name="Steindorff A."/>
            <person name="Ohm R."/>
            <person name="Martin F."/>
            <person name="Silar P."/>
            <person name="Natvig D."/>
            <person name="Lalanne C."/>
            <person name="Gautier V."/>
            <person name="Ament-Velasquez S.L."/>
            <person name="Kruys A."/>
            <person name="Hutchinson M.I."/>
            <person name="Powell A.J."/>
            <person name="Barry K."/>
            <person name="Miller A.N."/>
            <person name="Grigoriev I.V."/>
            <person name="Debuchy R."/>
            <person name="Gladieux P."/>
            <person name="Thoren M.H."/>
            <person name="Johannesson H."/>
        </authorList>
    </citation>
    <scope>NUCLEOTIDE SEQUENCE</scope>
    <source>
        <strain evidence="2">CBS 606.72</strain>
    </source>
</reference>
<feature type="domain" description="Amidase" evidence="1">
    <location>
        <begin position="54"/>
        <end position="506"/>
    </location>
</feature>
<dbReference type="Proteomes" id="UP001175000">
    <property type="component" value="Unassembled WGS sequence"/>
</dbReference>
<keyword evidence="3" id="KW-1185">Reference proteome</keyword>
<evidence type="ECO:0000313" key="3">
    <source>
        <dbReference type="Proteomes" id="UP001175000"/>
    </source>
</evidence>
<evidence type="ECO:0000313" key="2">
    <source>
        <dbReference type="EMBL" id="KAK0618907.1"/>
    </source>
</evidence>
<dbReference type="EMBL" id="JAULSU010000004">
    <property type="protein sequence ID" value="KAK0618907.1"/>
    <property type="molecule type" value="Genomic_DNA"/>
</dbReference>
<dbReference type="SUPFAM" id="SSF75304">
    <property type="entry name" value="Amidase signature (AS) enzymes"/>
    <property type="match status" value="1"/>
</dbReference>
<dbReference type="PANTHER" id="PTHR42678:SF34">
    <property type="entry name" value="OS04G0183300 PROTEIN"/>
    <property type="match status" value="1"/>
</dbReference>
<organism evidence="2 3">
    <name type="scientific">Immersiella caudata</name>
    <dbReference type="NCBI Taxonomy" id="314043"/>
    <lineage>
        <taxon>Eukaryota</taxon>
        <taxon>Fungi</taxon>
        <taxon>Dikarya</taxon>
        <taxon>Ascomycota</taxon>
        <taxon>Pezizomycotina</taxon>
        <taxon>Sordariomycetes</taxon>
        <taxon>Sordariomycetidae</taxon>
        <taxon>Sordariales</taxon>
        <taxon>Lasiosphaeriaceae</taxon>
        <taxon>Immersiella</taxon>
    </lineage>
</organism>
<proteinExistence type="predicted"/>
<protein>
    <submittedName>
        <fullName evidence="2">Amidase signature domain-containing protein</fullName>
    </submittedName>
</protein>